<evidence type="ECO:0000313" key="3">
    <source>
        <dbReference type="Proteomes" id="UP000229055"/>
    </source>
</evidence>
<dbReference type="Proteomes" id="UP000230008">
    <property type="component" value="Chromosome"/>
</dbReference>
<dbReference type="EMBL" id="CP017613">
    <property type="protein sequence ID" value="ATW33699.1"/>
    <property type="molecule type" value="Genomic_DNA"/>
</dbReference>
<gene>
    <name evidence="1" type="ORF">BJP41_04440</name>
    <name evidence="2" type="ORF">BJP43_04775</name>
</gene>
<reference evidence="3 4" key="2">
    <citation type="submission" date="2017-11" db="EMBL/GenBank/DDBJ databases">
        <title>PacBio sequencing of new strain of the secondary endosymbiont Candidatus Hamiltonella defensa.</title>
        <authorList>
            <person name="Strand M.R."/>
            <person name="Oliver K."/>
        </authorList>
    </citation>
    <scope>NUCLEOTIDE SEQUENCE [LARGE SCALE GENOMIC DNA]</scope>
    <source>
        <strain evidence="4">A2C</strain>
        <strain evidence="3">ZA17</strain>
    </source>
</reference>
<dbReference type="Proteomes" id="UP000229055">
    <property type="component" value="Chromosome"/>
</dbReference>
<evidence type="ECO:0000313" key="4">
    <source>
        <dbReference type="Proteomes" id="UP000230008"/>
    </source>
</evidence>
<accession>A0A2D3T7I7</accession>
<dbReference type="AlphaFoldDB" id="A0A2D3T7I7"/>
<dbReference type="EMBL" id="CP017606">
    <property type="protein sequence ID" value="ATW29713.1"/>
    <property type="molecule type" value="Genomic_DNA"/>
</dbReference>
<organism evidence="1 4">
    <name type="scientific">Candidatus Williamhamiltonella defendens</name>
    <dbReference type="NCBI Taxonomy" id="138072"/>
    <lineage>
        <taxon>Bacteria</taxon>
        <taxon>Pseudomonadati</taxon>
        <taxon>Pseudomonadota</taxon>
        <taxon>Gammaproteobacteria</taxon>
        <taxon>Enterobacterales</taxon>
        <taxon>Enterobacteriaceae</taxon>
        <taxon>aphid secondary symbionts</taxon>
        <taxon>Candidatus Williamhamiltonella</taxon>
    </lineage>
</organism>
<reference evidence="3 4" key="1">
    <citation type="submission" date="2016-10" db="EMBL/GenBank/DDBJ databases">
        <authorList>
            <person name="Chevignon G."/>
        </authorList>
    </citation>
    <scope>NUCLEOTIDE SEQUENCE [LARGE SCALE GENOMIC DNA]</scope>
    <source>
        <strain evidence="4">A2C</strain>
        <strain evidence="3">ZA17</strain>
    </source>
</reference>
<protein>
    <submittedName>
        <fullName evidence="1">Uncharacterized protein</fullName>
    </submittedName>
</protein>
<name>A0A2D3T7I7_9ENTR</name>
<reference evidence="1" key="3">
    <citation type="journal article" date="2018" name="Genome Biol. Evol.">
        <title>Culture-Facilitated Comparative Genomics of the Facultative Symbiont Hamiltonella defensa.</title>
        <authorList>
            <person name="Chevignon G."/>
            <person name="Boyd B.M."/>
            <person name="Brandt J.W."/>
            <person name="Oliver K.M."/>
            <person name="Strand M.R."/>
        </authorList>
    </citation>
    <scope>NUCLEOTIDE SEQUENCE</scope>
    <source>
        <strain evidence="1">A2C</strain>
        <strain evidence="2">ZA17</strain>
    </source>
</reference>
<sequence>MQEKGGQSGHRHSSPQFPPCFSPAEAIPSLLWLNFDTLTKYANKLVLRIFPSIQGRLPARLYFSLNLESPQYDFLFFLCCAQIWHPF</sequence>
<evidence type="ECO:0000313" key="1">
    <source>
        <dbReference type="EMBL" id="ATW29713.1"/>
    </source>
</evidence>
<proteinExistence type="predicted"/>
<evidence type="ECO:0000313" key="2">
    <source>
        <dbReference type="EMBL" id="ATW33699.1"/>
    </source>
</evidence>